<protein>
    <submittedName>
        <fullName evidence="8">Major facilitator superfamily transporter</fullName>
    </submittedName>
</protein>
<dbReference type="AlphaFoldDB" id="A0AAD8XQ69"/>
<feature type="transmembrane region" description="Helical" evidence="6">
    <location>
        <begin position="115"/>
        <end position="138"/>
    </location>
</feature>
<feature type="transmembrane region" description="Helical" evidence="6">
    <location>
        <begin position="413"/>
        <end position="432"/>
    </location>
</feature>
<dbReference type="Gene3D" id="1.20.1250.20">
    <property type="entry name" value="MFS general substrate transporter like domains"/>
    <property type="match status" value="2"/>
</dbReference>
<evidence type="ECO:0000256" key="3">
    <source>
        <dbReference type="ARBA" id="ARBA00022989"/>
    </source>
</evidence>
<feature type="transmembrane region" description="Helical" evidence="6">
    <location>
        <begin position="145"/>
        <end position="164"/>
    </location>
</feature>
<dbReference type="SUPFAM" id="SSF103473">
    <property type="entry name" value="MFS general substrate transporter"/>
    <property type="match status" value="1"/>
</dbReference>
<feature type="transmembrane region" description="Helical" evidence="6">
    <location>
        <begin position="170"/>
        <end position="192"/>
    </location>
</feature>
<feature type="transmembrane region" description="Helical" evidence="6">
    <location>
        <begin position="306"/>
        <end position="325"/>
    </location>
</feature>
<evidence type="ECO:0000256" key="2">
    <source>
        <dbReference type="ARBA" id="ARBA00022692"/>
    </source>
</evidence>
<evidence type="ECO:0000256" key="5">
    <source>
        <dbReference type="SAM" id="MobiDB-lite"/>
    </source>
</evidence>
<evidence type="ECO:0000256" key="1">
    <source>
        <dbReference type="ARBA" id="ARBA00004141"/>
    </source>
</evidence>
<dbReference type="PANTHER" id="PTHR42718:SF10">
    <property type="entry name" value="TRANSPORTER, PUTATIVE (AFU_ORTHOLOGUE AFUA_8G06760)-RELATED"/>
    <property type="match status" value="1"/>
</dbReference>
<evidence type="ECO:0000313" key="8">
    <source>
        <dbReference type="EMBL" id="KAK1731476.1"/>
    </source>
</evidence>
<dbReference type="Proteomes" id="UP001244207">
    <property type="component" value="Unassembled WGS sequence"/>
</dbReference>
<feature type="compositionally biased region" description="Low complexity" evidence="5">
    <location>
        <begin position="34"/>
        <end position="53"/>
    </location>
</feature>
<sequence length="554" mass="58849">MNIALKDAMPEALLVQAAPNNPSSTMEMLPLKSPASISKHSTSSHKSNSPPNNGFQTATDAEPPQGSPSRNVSVAKSITVIVTLAGINFLNTMGSGILIAALPRIAQDVGLDESLILWPAAVYNLAAGCLLLIFGAVADVVGAKLMWLTGSYLCVVFTVAVGLSKTGIQIILFRTAVGVSISACLPTAMAFITKTFPKGGWRNVAFSMNGIGFPLGYALGLVLGGIFTDTIGWRWAYYMMAIINFALSTAAVWSLPSIHQPCEKKWTRRLVEDIDWIGAVIMSVALGLLLYVLAMTTSSYTKIADPTNIALLAVAVALLVAFPVWMSFQTKRGRPALIPNRLWRNAAFTSICVSIFLCWASLNAIQYFIMLYFQKVQGISALQSSLRFLPHVVMGTLVNIAAAWLVSRIKVQTLGAVSAVITAAAPILMATVSLDGNYWFAPFWAMVLSPVNADALFTVSNLIISDAFPADVQSLAGGVFSEIGQIGNAVGLAVTAAIAASVMEHSAVVHVDAREARMEGYRAAFWTIFAATVAVLVIVVGGLRKGGTVGKKDD</sequence>
<dbReference type="GO" id="GO:0022857">
    <property type="term" value="F:transmembrane transporter activity"/>
    <property type="evidence" value="ECO:0007669"/>
    <property type="project" value="InterPro"/>
</dbReference>
<feature type="transmembrane region" description="Helical" evidence="6">
    <location>
        <begin position="388"/>
        <end position="406"/>
    </location>
</feature>
<dbReference type="InterPro" id="IPR011701">
    <property type="entry name" value="MFS"/>
</dbReference>
<dbReference type="GO" id="GO:0016020">
    <property type="term" value="C:membrane"/>
    <property type="evidence" value="ECO:0007669"/>
    <property type="project" value="UniProtKB-SubCell"/>
</dbReference>
<feature type="transmembrane region" description="Helical" evidence="6">
    <location>
        <begin position="485"/>
        <end position="503"/>
    </location>
</feature>
<dbReference type="PANTHER" id="PTHR42718">
    <property type="entry name" value="MAJOR FACILITATOR SUPERFAMILY MULTIDRUG TRANSPORTER MFSC"/>
    <property type="match status" value="1"/>
</dbReference>
<evidence type="ECO:0000256" key="4">
    <source>
        <dbReference type="ARBA" id="ARBA00023136"/>
    </source>
</evidence>
<keyword evidence="9" id="KW-1185">Reference proteome</keyword>
<feature type="transmembrane region" description="Helical" evidence="6">
    <location>
        <begin position="276"/>
        <end position="294"/>
    </location>
</feature>
<feature type="transmembrane region" description="Helical" evidence="6">
    <location>
        <begin position="523"/>
        <end position="543"/>
    </location>
</feature>
<keyword evidence="3 6" id="KW-1133">Transmembrane helix</keyword>
<dbReference type="GeneID" id="85387580"/>
<dbReference type="InterPro" id="IPR020846">
    <property type="entry name" value="MFS_dom"/>
</dbReference>
<accession>A0AAD8XQ69</accession>
<gene>
    <name evidence="8" type="ORF">BDZ83DRAFT_564795</name>
</gene>
<evidence type="ECO:0000259" key="7">
    <source>
        <dbReference type="PROSITE" id="PS50850"/>
    </source>
</evidence>
<reference evidence="8" key="1">
    <citation type="submission" date="2021-12" db="EMBL/GenBank/DDBJ databases">
        <title>Comparative genomics, transcriptomics and evolutionary studies reveal genomic signatures of adaptation to plant cell wall in hemibiotrophic fungi.</title>
        <authorList>
            <consortium name="DOE Joint Genome Institute"/>
            <person name="Baroncelli R."/>
            <person name="Diaz J.F."/>
            <person name="Benocci T."/>
            <person name="Peng M."/>
            <person name="Battaglia E."/>
            <person name="Haridas S."/>
            <person name="Andreopoulos W."/>
            <person name="Labutti K."/>
            <person name="Pangilinan J."/>
            <person name="Floch G.L."/>
            <person name="Makela M.R."/>
            <person name="Henrissat B."/>
            <person name="Grigoriev I.V."/>
            <person name="Crouch J.A."/>
            <person name="De Vries R.P."/>
            <person name="Sukno S.A."/>
            <person name="Thon M.R."/>
        </authorList>
    </citation>
    <scope>NUCLEOTIDE SEQUENCE</scope>
    <source>
        <strain evidence="8">CBS 112980</strain>
    </source>
</reference>
<dbReference type="InterPro" id="IPR036259">
    <property type="entry name" value="MFS_trans_sf"/>
</dbReference>
<name>A0AAD8XQ69_GLOAC</name>
<comment type="caution">
    <text evidence="8">The sequence shown here is derived from an EMBL/GenBank/DDBJ whole genome shotgun (WGS) entry which is preliminary data.</text>
</comment>
<feature type="transmembrane region" description="Helical" evidence="6">
    <location>
        <begin position="204"/>
        <end position="223"/>
    </location>
</feature>
<feature type="transmembrane region" description="Helical" evidence="6">
    <location>
        <begin position="235"/>
        <end position="255"/>
    </location>
</feature>
<keyword evidence="2 6" id="KW-0812">Transmembrane</keyword>
<keyword evidence="4 6" id="KW-0472">Membrane</keyword>
<feature type="transmembrane region" description="Helical" evidence="6">
    <location>
        <begin position="78"/>
        <end position="103"/>
    </location>
</feature>
<dbReference type="Pfam" id="PF07690">
    <property type="entry name" value="MFS_1"/>
    <property type="match status" value="1"/>
</dbReference>
<proteinExistence type="predicted"/>
<evidence type="ECO:0000256" key="6">
    <source>
        <dbReference type="SAM" id="Phobius"/>
    </source>
</evidence>
<organism evidence="8 9">
    <name type="scientific">Glomerella acutata</name>
    <name type="common">Colletotrichum acutatum</name>
    <dbReference type="NCBI Taxonomy" id="27357"/>
    <lineage>
        <taxon>Eukaryota</taxon>
        <taxon>Fungi</taxon>
        <taxon>Dikarya</taxon>
        <taxon>Ascomycota</taxon>
        <taxon>Pezizomycotina</taxon>
        <taxon>Sordariomycetes</taxon>
        <taxon>Hypocreomycetidae</taxon>
        <taxon>Glomerellales</taxon>
        <taxon>Glomerellaceae</taxon>
        <taxon>Colletotrichum</taxon>
        <taxon>Colletotrichum acutatum species complex</taxon>
    </lineage>
</organism>
<evidence type="ECO:0000313" key="9">
    <source>
        <dbReference type="Proteomes" id="UP001244207"/>
    </source>
</evidence>
<feature type="region of interest" description="Disordered" evidence="5">
    <location>
        <begin position="34"/>
        <end position="70"/>
    </location>
</feature>
<dbReference type="PROSITE" id="PS50850">
    <property type="entry name" value="MFS"/>
    <property type="match status" value="1"/>
</dbReference>
<dbReference type="RefSeq" id="XP_060371531.1">
    <property type="nucleotide sequence ID" value="XM_060503681.1"/>
</dbReference>
<feature type="transmembrane region" description="Helical" evidence="6">
    <location>
        <begin position="438"/>
        <end position="464"/>
    </location>
</feature>
<feature type="transmembrane region" description="Helical" evidence="6">
    <location>
        <begin position="346"/>
        <end position="368"/>
    </location>
</feature>
<feature type="domain" description="Major facilitator superfamily (MFS) profile" evidence="7">
    <location>
        <begin position="80"/>
        <end position="548"/>
    </location>
</feature>
<dbReference type="EMBL" id="JAHMHS010000002">
    <property type="protein sequence ID" value="KAK1731476.1"/>
    <property type="molecule type" value="Genomic_DNA"/>
</dbReference>
<comment type="subcellular location">
    <subcellularLocation>
        <location evidence="1">Membrane</location>
        <topology evidence="1">Multi-pass membrane protein</topology>
    </subcellularLocation>
</comment>